<dbReference type="CDD" id="cd00037">
    <property type="entry name" value="CLECT"/>
    <property type="match status" value="2"/>
</dbReference>
<dbReference type="SUPFAM" id="SSF56436">
    <property type="entry name" value="C-type lectin-like"/>
    <property type="match status" value="2"/>
</dbReference>
<dbReference type="InterPro" id="IPR016187">
    <property type="entry name" value="CTDL_fold"/>
</dbReference>
<dbReference type="PROSITE" id="PS50041">
    <property type="entry name" value="C_TYPE_LECTIN_2"/>
    <property type="match status" value="2"/>
</dbReference>
<dbReference type="InterPro" id="IPR016186">
    <property type="entry name" value="C-type_lectin-like/link_sf"/>
</dbReference>
<gene>
    <name evidence="1" type="ORF">CTOB1V02_LOCUS6693</name>
</gene>
<proteinExistence type="predicted"/>
<name>A0A7R8ZP11_9CRUS</name>
<dbReference type="Gene3D" id="3.10.100.10">
    <property type="entry name" value="Mannose-Binding Protein A, subunit A"/>
    <property type="match status" value="2"/>
</dbReference>
<dbReference type="SMART" id="SM00034">
    <property type="entry name" value="CLECT"/>
    <property type="match status" value="2"/>
</dbReference>
<dbReference type="PANTHER" id="PTHR22801">
    <property type="entry name" value="LITHOSTATHINE"/>
    <property type="match status" value="1"/>
</dbReference>
<sequence length="325" mass="36365">MSSSLSWFLLTCVVVGSFSGTLAKDAKAVKCQEGQIPVGDRCYLLVKEVATDWAGANYLCGLLAPNSTLAKFEEAKELVDMTLYLGFNESDCSTWGNHSRSTWSNNGGPWIGASQKSSNSEEVFVWVGTGQDVVYYNWADPQRNPGASDAVYLDCYTNYAWRDVPQDSPPRPFICETEPLPDPECPELFDQVGSTCYWLSEAPNNWPGARSWCNGMVPNGKLAETETIEEVIAMATYLNQNDAECSIYGRWIGGREEGTTNVFYWDSTGDPIQNFNWADGHPNNLNANSTIWISCQDDYTWYDLDSDISQYFICEFDLETAPRRV</sequence>
<dbReference type="InterPro" id="IPR001304">
    <property type="entry name" value="C-type_lectin-like"/>
</dbReference>
<dbReference type="InterPro" id="IPR050801">
    <property type="entry name" value="Ca-Dep_Lectins_ImmuneDev"/>
</dbReference>
<evidence type="ECO:0000313" key="1">
    <source>
        <dbReference type="EMBL" id="CAD7228815.1"/>
    </source>
</evidence>
<dbReference type="PANTHER" id="PTHR22801:SF63">
    <property type="entry name" value="C-TYPE LECTIN DOMAIN-CONTAINING PROTEIN"/>
    <property type="match status" value="1"/>
</dbReference>
<dbReference type="OrthoDB" id="6046583at2759"/>
<dbReference type="AlphaFoldDB" id="A0A7R8ZP11"/>
<dbReference type="EMBL" id="OB661712">
    <property type="protein sequence ID" value="CAD7228815.1"/>
    <property type="molecule type" value="Genomic_DNA"/>
</dbReference>
<protein>
    <submittedName>
        <fullName evidence="1">Uncharacterized protein</fullName>
    </submittedName>
</protein>
<accession>A0A7R8ZP11</accession>
<organism evidence="1">
    <name type="scientific">Cyprideis torosa</name>
    <dbReference type="NCBI Taxonomy" id="163714"/>
    <lineage>
        <taxon>Eukaryota</taxon>
        <taxon>Metazoa</taxon>
        <taxon>Ecdysozoa</taxon>
        <taxon>Arthropoda</taxon>
        <taxon>Crustacea</taxon>
        <taxon>Oligostraca</taxon>
        <taxon>Ostracoda</taxon>
        <taxon>Podocopa</taxon>
        <taxon>Podocopida</taxon>
        <taxon>Cytherocopina</taxon>
        <taxon>Cytheroidea</taxon>
        <taxon>Cytherideidae</taxon>
        <taxon>Cyprideis</taxon>
    </lineage>
</organism>
<reference evidence="1" key="1">
    <citation type="submission" date="2020-11" db="EMBL/GenBank/DDBJ databases">
        <authorList>
            <person name="Tran Van P."/>
        </authorList>
    </citation>
    <scope>NUCLEOTIDE SEQUENCE</scope>
</reference>
<dbReference type="Pfam" id="PF00059">
    <property type="entry name" value="Lectin_C"/>
    <property type="match status" value="1"/>
</dbReference>